<sequence>MDEQALLNIVVAVAEAEGQSDHRLAKQLGLGMSQLNRALALLAGPAEQGGLDLIATRQDGKRRTLWLSEKGRALCQTR</sequence>
<dbReference type="STRING" id="1121279.SAMN02745887_03180"/>
<dbReference type="Gene3D" id="1.10.10.10">
    <property type="entry name" value="Winged helix-like DNA-binding domain superfamily/Winged helix DNA-binding domain"/>
    <property type="match status" value="1"/>
</dbReference>
<gene>
    <name evidence="1" type="ORF">SAMN02745887_03180</name>
</gene>
<reference evidence="1 2" key="1">
    <citation type="submission" date="2016-11" db="EMBL/GenBank/DDBJ databases">
        <authorList>
            <person name="Jaros S."/>
            <person name="Januszkiewicz K."/>
            <person name="Wedrychowicz H."/>
        </authorList>
    </citation>
    <scope>NUCLEOTIDE SEQUENCE [LARGE SCALE GENOMIC DNA]</scope>
    <source>
        <strain evidence="1 2">DSM 18899</strain>
    </source>
</reference>
<dbReference type="OrthoDB" id="9182128at2"/>
<dbReference type="Proteomes" id="UP000186513">
    <property type="component" value="Unassembled WGS sequence"/>
</dbReference>
<dbReference type="SUPFAM" id="SSF46785">
    <property type="entry name" value="Winged helix' DNA-binding domain"/>
    <property type="match status" value="1"/>
</dbReference>
<proteinExistence type="predicted"/>
<dbReference type="AlphaFoldDB" id="A0A1K2HQE1"/>
<protein>
    <recommendedName>
        <fullName evidence="3">Winged helix DNA-binding domain-containing protein</fullName>
    </recommendedName>
</protein>
<dbReference type="RefSeq" id="WP_072429666.1">
    <property type="nucleotide sequence ID" value="NZ_FPKR01000013.1"/>
</dbReference>
<name>A0A1K2HQE1_9NEIS</name>
<dbReference type="InterPro" id="IPR036388">
    <property type="entry name" value="WH-like_DNA-bd_sf"/>
</dbReference>
<dbReference type="EMBL" id="FPKR01000013">
    <property type="protein sequence ID" value="SFZ78777.1"/>
    <property type="molecule type" value="Genomic_DNA"/>
</dbReference>
<accession>A0A1K2HQE1</accession>
<organism evidence="1 2">
    <name type="scientific">Chitinimonas taiwanensis DSM 18899</name>
    <dbReference type="NCBI Taxonomy" id="1121279"/>
    <lineage>
        <taxon>Bacteria</taxon>
        <taxon>Pseudomonadati</taxon>
        <taxon>Pseudomonadota</taxon>
        <taxon>Betaproteobacteria</taxon>
        <taxon>Neisseriales</taxon>
        <taxon>Chitinibacteraceae</taxon>
        <taxon>Chitinimonas</taxon>
    </lineage>
</organism>
<evidence type="ECO:0000313" key="1">
    <source>
        <dbReference type="EMBL" id="SFZ78777.1"/>
    </source>
</evidence>
<evidence type="ECO:0000313" key="2">
    <source>
        <dbReference type="Proteomes" id="UP000186513"/>
    </source>
</evidence>
<evidence type="ECO:0008006" key="3">
    <source>
        <dbReference type="Google" id="ProtNLM"/>
    </source>
</evidence>
<dbReference type="InterPro" id="IPR036390">
    <property type="entry name" value="WH_DNA-bd_sf"/>
</dbReference>
<keyword evidence="2" id="KW-1185">Reference proteome</keyword>